<keyword evidence="1" id="KW-0677">Repeat</keyword>
<dbReference type="Gene3D" id="1.25.40.20">
    <property type="entry name" value="Ankyrin repeat-containing domain"/>
    <property type="match status" value="1"/>
</dbReference>
<organism evidence="4 5">
    <name type="scientific">Noviherbaspirillum album</name>
    <dbReference type="NCBI Taxonomy" id="3080276"/>
    <lineage>
        <taxon>Bacteria</taxon>
        <taxon>Pseudomonadati</taxon>
        <taxon>Pseudomonadota</taxon>
        <taxon>Betaproteobacteria</taxon>
        <taxon>Burkholderiales</taxon>
        <taxon>Oxalobacteraceae</taxon>
        <taxon>Noviherbaspirillum</taxon>
    </lineage>
</organism>
<reference evidence="4 5" key="1">
    <citation type="submission" date="2023-10" db="EMBL/GenBank/DDBJ databases">
        <title>Noviherbaspirillum sp. CPCC 100848 genome assembly.</title>
        <authorList>
            <person name="Li X.Y."/>
            <person name="Fang X.M."/>
        </authorList>
    </citation>
    <scope>NUCLEOTIDE SEQUENCE [LARGE SCALE GENOMIC DNA]</scope>
    <source>
        <strain evidence="4 5">CPCC 100848</strain>
    </source>
</reference>
<dbReference type="Pfam" id="PF12796">
    <property type="entry name" value="Ank_2"/>
    <property type="match status" value="2"/>
</dbReference>
<feature type="repeat" description="ANK" evidence="3">
    <location>
        <begin position="165"/>
        <end position="197"/>
    </location>
</feature>
<dbReference type="PROSITE" id="PS50297">
    <property type="entry name" value="ANK_REP_REGION"/>
    <property type="match status" value="3"/>
</dbReference>
<dbReference type="PANTHER" id="PTHR24171">
    <property type="entry name" value="ANKYRIN REPEAT DOMAIN-CONTAINING PROTEIN 39-RELATED"/>
    <property type="match status" value="1"/>
</dbReference>
<dbReference type="PROSITE" id="PS50088">
    <property type="entry name" value="ANK_REPEAT"/>
    <property type="match status" value="3"/>
</dbReference>
<comment type="caution">
    <text evidence="4">The sequence shown here is derived from an EMBL/GenBank/DDBJ whole genome shotgun (WGS) entry which is preliminary data.</text>
</comment>
<dbReference type="SUPFAM" id="SSF48403">
    <property type="entry name" value="Ankyrin repeat"/>
    <property type="match status" value="1"/>
</dbReference>
<gene>
    <name evidence="4" type="ORF">RY831_09455</name>
</gene>
<evidence type="ECO:0000256" key="2">
    <source>
        <dbReference type="ARBA" id="ARBA00023043"/>
    </source>
</evidence>
<evidence type="ECO:0000313" key="5">
    <source>
        <dbReference type="Proteomes" id="UP001352263"/>
    </source>
</evidence>
<dbReference type="InterPro" id="IPR002110">
    <property type="entry name" value="Ankyrin_rpt"/>
</dbReference>
<sequence length="229" mass="24850">MKNKDGVSAPRRSVVLAIGMAVLGAGLAGQANGGAYDDFFRAVKMNNEKTVASLLARGLDPNLIEPERGETGLIIALREDSMKVFDVLLQSKQIDLEIKAFNGDNALMIAAFKGNLRAVEALIERGAEINKTGWTPLHYAAFVGKNDIVKLLLDHSAYIDAESPNKTTPIMMAARAGHIYTVKLLLDEGADATLKNDLGMTAIDFAHKYEFKDIAEGLTHRLRKAGKLQ</sequence>
<feature type="repeat" description="ANK" evidence="3">
    <location>
        <begin position="132"/>
        <end position="164"/>
    </location>
</feature>
<dbReference type="SMART" id="SM00248">
    <property type="entry name" value="ANK"/>
    <property type="match status" value="5"/>
</dbReference>
<dbReference type="PRINTS" id="PR01415">
    <property type="entry name" value="ANKYRIN"/>
</dbReference>
<feature type="repeat" description="ANK" evidence="3">
    <location>
        <begin position="102"/>
        <end position="134"/>
    </location>
</feature>
<protein>
    <submittedName>
        <fullName evidence="4">Ankyrin repeat domain-containing protein</fullName>
    </submittedName>
</protein>
<evidence type="ECO:0000256" key="3">
    <source>
        <dbReference type="PROSITE-ProRule" id="PRU00023"/>
    </source>
</evidence>
<dbReference type="Proteomes" id="UP001352263">
    <property type="component" value="Unassembled WGS sequence"/>
</dbReference>
<dbReference type="RefSeq" id="WP_326506093.1">
    <property type="nucleotide sequence ID" value="NZ_JAWIIV010000006.1"/>
</dbReference>
<keyword evidence="2 3" id="KW-0040">ANK repeat</keyword>
<dbReference type="EMBL" id="JAWIIV010000006">
    <property type="protein sequence ID" value="MEC4719375.1"/>
    <property type="molecule type" value="Genomic_DNA"/>
</dbReference>
<dbReference type="Pfam" id="PF13637">
    <property type="entry name" value="Ank_4"/>
    <property type="match status" value="1"/>
</dbReference>
<dbReference type="InterPro" id="IPR036770">
    <property type="entry name" value="Ankyrin_rpt-contain_sf"/>
</dbReference>
<evidence type="ECO:0000256" key="1">
    <source>
        <dbReference type="ARBA" id="ARBA00022737"/>
    </source>
</evidence>
<proteinExistence type="predicted"/>
<dbReference type="PANTHER" id="PTHR24171:SF8">
    <property type="entry name" value="BRCA1-ASSOCIATED RING DOMAIN PROTEIN 1"/>
    <property type="match status" value="1"/>
</dbReference>
<keyword evidence="5" id="KW-1185">Reference proteome</keyword>
<name>A0ABU6J6V3_9BURK</name>
<accession>A0ABU6J6V3</accession>
<evidence type="ECO:0000313" key="4">
    <source>
        <dbReference type="EMBL" id="MEC4719375.1"/>
    </source>
</evidence>